<dbReference type="PANTHER" id="PTHR37844">
    <property type="entry name" value="SER/THR PROTEIN PHOSPHATASE SUPERFAMILY (AFU_ORTHOLOGUE AFUA_1G14840)"/>
    <property type="match status" value="1"/>
</dbReference>
<dbReference type="AlphaFoldDB" id="A0A9W4J014"/>
<evidence type="ECO:0000256" key="1">
    <source>
        <dbReference type="SAM" id="MobiDB-lite"/>
    </source>
</evidence>
<dbReference type="InterPro" id="IPR029052">
    <property type="entry name" value="Metallo-depent_PP-like"/>
</dbReference>
<dbReference type="PANTHER" id="PTHR37844:SF2">
    <property type="entry name" value="SER_THR PROTEIN PHOSPHATASE SUPERFAMILY (AFU_ORTHOLOGUE AFUA_1G14840)"/>
    <property type="match status" value="1"/>
</dbReference>
<evidence type="ECO:0000313" key="2">
    <source>
        <dbReference type="EMBL" id="CAG8362769.1"/>
    </source>
</evidence>
<organism evidence="2 3">
    <name type="scientific">Penicillium salamii</name>
    <dbReference type="NCBI Taxonomy" id="1612424"/>
    <lineage>
        <taxon>Eukaryota</taxon>
        <taxon>Fungi</taxon>
        <taxon>Dikarya</taxon>
        <taxon>Ascomycota</taxon>
        <taxon>Pezizomycotina</taxon>
        <taxon>Eurotiomycetes</taxon>
        <taxon>Eurotiomycetidae</taxon>
        <taxon>Eurotiales</taxon>
        <taxon>Aspergillaceae</taxon>
        <taxon>Penicillium</taxon>
    </lineage>
</organism>
<dbReference type="Gene3D" id="3.60.21.10">
    <property type="match status" value="1"/>
</dbReference>
<accession>A0A9W4J014</accession>
<proteinExistence type="predicted"/>
<dbReference type="SUPFAM" id="SSF56300">
    <property type="entry name" value="Metallo-dependent phosphatases"/>
    <property type="match status" value="1"/>
</dbReference>
<evidence type="ECO:0008006" key="4">
    <source>
        <dbReference type="Google" id="ProtNLM"/>
    </source>
</evidence>
<dbReference type="OrthoDB" id="550558at2759"/>
<gene>
    <name evidence="2" type="ORF">PSALAMII_LOCUS4043</name>
</gene>
<dbReference type="Proteomes" id="UP001152646">
    <property type="component" value="Unassembled WGS sequence"/>
</dbReference>
<evidence type="ECO:0000313" key="3">
    <source>
        <dbReference type="Proteomes" id="UP001152646"/>
    </source>
</evidence>
<comment type="caution">
    <text evidence="2">The sequence shown here is derived from an EMBL/GenBank/DDBJ whole genome shotgun (WGS) entry which is preliminary data.</text>
</comment>
<name>A0A9W4J014_9EURO</name>
<sequence>MKIQIMSDLRLESPRPQSPRPRGAPMYDVFKIPPKAPYLVLLGNIGAVKDAGFFSFIEAQLSQFAIVLFVLGNREPYLATWSETKQKLHRFAASVNERSAASGQSGQPKTGSFVFLDQNRYDISSDVTVLGCTLFTHVSKSNRSWATFGSPQDFYDIYDWIVEKHCAAQRSDLAWLNSQVSRISAEEPHRKIVVFTHHSPITQDARGVYLRLAHSSVLERFATDLSAQECWTNPSVRLWAFGHTHYNVNYVEDSGKMVLSNQRSWLLCEINGTKGFDGDLVVDI</sequence>
<dbReference type="EMBL" id="CAJVPA010000144">
    <property type="protein sequence ID" value="CAG8362769.1"/>
    <property type="molecule type" value="Genomic_DNA"/>
</dbReference>
<feature type="region of interest" description="Disordered" evidence="1">
    <location>
        <begin position="1"/>
        <end position="23"/>
    </location>
</feature>
<protein>
    <recommendedName>
        <fullName evidence="4">Calcineurin-like phosphoesterase domain-containing protein</fullName>
    </recommendedName>
</protein>
<reference evidence="2" key="1">
    <citation type="submission" date="2021-07" db="EMBL/GenBank/DDBJ databases">
        <authorList>
            <person name="Branca A.L. A."/>
        </authorList>
    </citation>
    <scope>NUCLEOTIDE SEQUENCE</scope>
</reference>